<accession>A0A7R9DFV6</accession>
<proteinExistence type="predicted"/>
<dbReference type="AlphaFoldDB" id="A0A7R9DFV6"/>
<reference evidence="2" key="1">
    <citation type="submission" date="2020-11" db="EMBL/GenBank/DDBJ databases">
        <authorList>
            <person name="Tran Van P."/>
        </authorList>
    </citation>
    <scope>NUCLEOTIDE SEQUENCE</scope>
</reference>
<dbReference type="EMBL" id="OD007397">
    <property type="protein sequence ID" value="CAD7413969.1"/>
    <property type="molecule type" value="Genomic_DNA"/>
</dbReference>
<protein>
    <submittedName>
        <fullName evidence="2">Uncharacterized protein</fullName>
    </submittedName>
</protein>
<organism evidence="2">
    <name type="scientific">Timema poppense</name>
    <name type="common">Walking stick</name>
    <dbReference type="NCBI Taxonomy" id="170557"/>
    <lineage>
        <taxon>Eukaryota</taxon>
        <taxon>Metazoa</taxon>
        <taxon>Ecdysozoa</taxon>
        <taxon>Arthropoda</taxon>
        <taxon>Hexapoda</taxon>
        <taxon>Insecta</taxon>
        <taxon>Pterygota</taxon>
        <taxon>Neoptera</taxon>
        <taxon>Polyneoptera</taxon>
        <taxon>Phasmatodea</taxon>
        <taxon>Timematodea</taxon>
        <taxon>Timematoidea</taxon>
        <taxon>Timematidae</taxon>
        <taxon>Timema</taxon>
    </lineage>
</organism>
<evidence type="ECO:0000256" key="1">
    <source>
        <dbReference type="SAM" id="MobiDB-lite"/>
    </source>
</evidence>
<feature type="region of interest" description="Disordered" evidence="1">
    <location>
        <begin position="293"/>
        <end position="329"/>
    </location>
</feature>
<name>A0A7R9DFV6_TIMPO</name>
<feature type="compositionally biased region" description="Basic and acidic residues" evidence="1">
    <location>
        <begin position="299"/>
        <end position="309"/>
    </location>
</feature>
<evidence type="ECO:0000313" key="2">
    <source>
        <dbReference type="EMBL" id="CAD7413969.1"/>
    </source>
</evidence>
<gene>
    <name evidence="2" type="ORF">TPSB3V08_LOCUS9367</name>
</gene>
<sequence>MQIWTEEMGGVEIRQAIFIGNVPEFVWRESAKTTLSKPDKDLNLKLPVIGSLVYCKSSALGHAATEAVYCEQAIPPNRSLERTIEKIKEDIGDSYFWASVDETTDRCSSCIAYIVVGKLDSTEPSSPHLIASRVLEVIQTFDEEDAVSIKESKVATSSSTVVSDLSYVKSYFGNLTGTIVSLEARDLPLIESVKIIHTIQEGVKQTPGPVASSVATKLEQVLQRSIGWRTMGAVSNILGGQITPLQEISLNSSELSNLKFCSLTSCEVERSFVRERIDTGQMNTKYDTALVTKSGQTGKESHERGRKVDCVSPQQSRGHTGGEGHLPLSTSRAGVTLEVKATSLYPQQGRGHTGGEGPLPFSTAGATLEVKVNFVSPQQF</sequence>